<dbReference type="FunFam" id="2.40.160.50:FF:000009">
    <property type="entry name" value="Putative hemolysin activator protein"/>
    <property type="match status" value="1"/>
</dbReference>
<feature type="domain" description="Haemolysin activator HlyB C-terminal" evidence="8">
    <location>
        <begin position="243"/>
        <end position="561"/>
    </location>
</feature>
<dbReference type="InterPro" id="IPR027282">
    <property type="entry name" value="TPS"/>
</dbReference>
<keyword evidence="7" id="KW-0998">Cell outer membrane</keyword>
<keyword evidence="14" id="KW-1185">Reference proteome</keyword>
<evidence type="ECO:0000256" key="6">
    <source>
        <dbReference type="ARBA" id="ARBA00023136"/>
    </source>
</evidence>
<keyword evidence="4" id="KW-0812">Transmembrane</keyword>
<feature type="domain" description="Polypeptide-transport-associated ShlB-type" evidence="9">
    <location>
        <begin position="130"/>
        <end position="179"/>
    </location>
</feature>
<dbReference type="Pfam" id="PF03865">
    <property type="entry name" value="ShlB"/>
    <property type="match status" value="1"/>
</dbReference>
<dbReference type="GO" id="GO:0046819">
    <property type="term" value="P:protein secretion by the type V secretion system"/>
    <property type="evidence" value="ECO:0007669"/>
    <property type="project" value="TreeGrafter"/>
</dbReference>
<evidence type="ECO:0000313" key="12">
    <source>
        <dbReference type="EMBL" id="TDP27344.1"/>
    </source>
</evidence>
<keyword evidence="5" id="KW-0813">Transport</keyword>
<dbReference type="InterPro" id="IPR013686">
    <property type="entry name" value="Polypept-transport_assoc_ShlB"/>
</dbReference>
<proteinExistence type="inferred from homology"/>
<name>A0A379AY21_AVIGA</name>
<dbReference type="EMBL" id="UGSQ01000003">
    <property type="protein sequence ID" value="SUB27112.1"/>
    <property type="molecule type" value="Genomic_DNA"/>
</dbReference>
<evidence type="ECO:0000256" key="4">
    <source>
        <dbReference type="ARBA" id="ARBA00022692"/>
    </source>
</evidence>
<keyword evidence="5" id="KW-0406">Ion transport</keyword>
<evidence type="ECO:0000256" key="7">
    <source>
        <dbReference type="ARBA" id="ARBA00023237"/>
    </source>
</evidence>
<accession>A0A379AY21</accession>
<evidence type="ECO:0000259" key="10">
    <source>
        <dbReference type="Pfam" id="PF17287"/>
    </source>
</evidence>
<protein>
    <submittedName>
        <fullName evidence="12">Hemolysin activation/secretion protein</fullName>
    </submittedName>
    <submittedName>
        <fullName evidence="11">ShlB family hemolysin secretion/activation protein</fullName>
    </submittedName>
</protein>
<dbReference type="Pfam" id="PF08479">
    <property type="entry name" value="POTRA_2"/>
    <property type="match status" value="1"/>
</dbReference>
<reference evidence="12 14" key="2">
    <citation type="submission" date="2019-03" db="EMBL/GenBank/DDBJ databases">
        <title>Genomic Encyclopedia of Type Strains, Phase IV (KMG-IV): sequencing the most valuable type-strain genomes for metagenomic binning, comparative biology and taxonomic classification.</title>
        <authorList>
            <person name="Goeker M."/>
        </authorList>
    </citation>
    <scope>NUCLEOTIDE SEQUENCE [LARGE SCALE GENOMIC DNA]</scope>
    <source>
        <strain evidence="12 14">DSM 17481</strain>
    </source>
</reference>
<dbReference type="EMBL" id="SNXJ01000013">
    <property type="protein sequence ID" value="TDP27344.1"/>
    <property type="molecule type" value="Genomic_DNA"/>
</dbReference>
<evidence type="ECO:0000259" key="9">
    <source>
        <dbReference type="Pfam" id="PF08479"/>
    </source>
</evidence>
<dbReference type="Proteomes" id="UP000255113">
    <property type="component" value="Unassembled WGS sequence"/>
</dbReference>
<evidence type="ECO:0000313" key="13">
    <source>
        <dbReference type="Proteomes" id="UP000255113"/>
    </source>
</evidence>
<evidence type="ECO:0000259" key="8">
    <source>
        <dbReference type="Pfam" id="PF03865"/>
    </source>
</evidence>
<reference evidence="11 13" key="1">
    <citation type="submission" date="2018-06" db="EMBL/GenBank/DDBJ databases">
        <authorList>
            <consortium name="Pathogen Informatics"/>
            <person name="Doyle S."/>
        </authorList>
    </citation>
    <scope>NUCLEOTIDE SEQUENCE [LARGE SCALE GENOMIC DNA]</scope>
    <source>
        <strain evidence="11 13">NCTC11188</strain>
    </source>
</reference>
<comment type="subcellular location">
    <subcellularLocation>
        <location evidence="1">Cell outer membrane</location>
    </subcellularLocation>
</comment>
<dbReference type="InterPro" id="IPR035251">
    <property type="entry name" value="ShlB_POTRA"/>
</dbReference>
<keyword evidence="3" id="KW-1134">Transmembrane beta strand</keyword>
<dbReference type="GO" id="GO:0006811">
    <property type="term" value="P:monoatomic ion transport"/>
    <property type="evidence" value="ECO:0007669"/>
    <property type="project" value="UniProtKB-KW"/>
</dbReference>
<evidence type="ECO:0000256" key="3">
    <source>
        <dbReference type="ARBA" id="ARBA00022452"/>
    </source>
</evidence>
<dbReference type="PANTHER" id="PTHR34597">
    <property type="entry name" value="SLR1661 PROTEIN"/>
    <property type="match status" value="1"/>
</dbReference>
<sequence length="597" mass="68058">MQLFILFVINPMRKYSYLTLFVVYCFSSSLWAATERPLTAEEKQINSRQQQQQSDLNSAIQSQQVSQPNVRLESDKIEQRSFPHNEEQCFPIQQIVLTDINANEENPEFIQPSQFSWALNAVYAQGDFTLPACIGSQGINTLLRRIQNRLIDFGYITTRVVVQPQDLRSGMLVLTVIPGKVGHIQIQDQSAIPFATRGTLWFAMPMAQGDILNVRDIEQGLENFKRVPSADANIELQATENLGESDIIIAYKQTLPFHLTLGLDDSGTKATGRLQGSATFSWDNMTTLNDMFYFSATRSFKRHSDDMEGDYGSKNYSLYYSIPWKNYLLTLSGSKYQYHQKIAGAFESYEYSGESRQMHANLSRLLWRNSRSKTYLNVSLWTRQSSNYINDTEIQVQRRRTAGWEAGINHIHYIGNATLQLEAHYKRGTGANRALPAPEEKFDEGTSRMQIITASIDLNYPFTLGSQPFRFNTHWNAQWNQTPLVQQDKLSIGGRYTVRGFDGELSLSGERGWVWRNELAWNIANKGQELYLGIDRGIVRSSQEELQLGDSLTGGVLGLRGSLWGLNYDYFIGLPIRKPEGFRTSHLTTGFSLSYRF</sequence>
<dbReference type="InterPro" id="IPR005565">
    <property type="entry name" value="Hemolysn_activator_HlyB_C"/>
</dbReference>
<dbReference type="PIRSF" id="PIRSF029745">
    <property type="entry name" value="FhaC"/>
    <property type="match status" value="1"/>
</dbReference>
<evidence type="ECO:0000313" key="11">
    <source>
        <dbReference type="EMBL" id="SUB27112.1"/>
    </source>
</evidence>
<dbReference type="AlphaFoldDB" id="A0A379AY21"/>
<gene>
    <name evidence="11" type="primary">fhaC_2</name>
    <name evidence="12" type="ORF">EV689_1132</name>
    <name evidence="11" type="ORF">NCTC11188_01476</name>
</gene>
<evidence type="ECO:0000256" key="2">
    <source>
        <dbReference type="ARBA" id="ARBA00009055"/>
    </source>
</evidence>
<dbReference type="GO" id="GO:0008320">
    <property type="term" value="F:protein transmembrane transporter activity"/>
    <property type="evidence" value="ECO:0007669"/>
    <property type="project" value="TreeGrafter"/>
</dbReference>
<comment type="similarity">
    <text evidence="2">Belongs to the TPS (TC 1.B.20) family.</text>
</comment>
<dbReference type="PANTHER" id="PTHR34597:SF3">
    <property type="entry name" value="OUTER MEMBRANE TRANSPORTER CDIB"/>
    <property type="match status" value="1"/>
</dbReference>
<organism evidence="11 13">
    <name type="scientific">Avibacterium gallinarum</name>
    <name type="common">Pasteurella gallinarum</name>
    <dbReference type="NCBI Taxonomy" id="755"/>
    <lineage>
        <taxon>Bacteria</taxon>
        <taxon>Pseudomonadati</taxon>
        <taxon>Pseudomonadota</taxon>
        <taxon>Gammaproteobacteria</taxon>
        <taxon>Pasteurellales</taxon>
        <taxon>Pasteurellaceae</taxon>
        <taxon>Avibacterium</taxon>
    </lineage>
</organism>
<dbReference type="GO" id="GO:0098046">
    <property type="term" value="C:type V protein secretion system complex"/>
    <property type="evidence" value="ECO:0007669"/>
    <property type="project" value="TreeGrafter"/>
</dbReference>
<dbReference type="GO" id="GO:0009279">
    <property type="term" value="C:cell outer membrane"/>
    <property type="evidence" value="ECO:0007669"/>
    <property type="project" value="UniProtKB-SubCell"/>
</dbReference>
<evidence type="ECO:0000256" key="1">
    <source>
        <dbReference type="ARBA" id="ARBA00004442"/>
    </source>
</evidence>
<dbReference type="InterPro" id="IPR051544">
    <property type="entry name" value="TPS_OM_transporter"/>
</dbReference>
<dbReference type="Proteomes" id="UP000294683">
    <property type="component" value="Unassembled WGS sequence"/>
</dbReference>
<dbReference type="Gene3D" id="2.40.160.50">
    <property type="entry name" value="membrane protein fhac: a member of the omp85/tpsb transporter family"/>
    <property type="match status" value="1"/>
</dbReference>
<dbReference type="Gene3D" id="3.10.20.310">
    <property type="entry name" value="membrane protein fhac"/>
    <property type="match status" value="1"/>
</dbReference>
<feature type="domain" description="ShlB POTRA" evidence="10">
    <location>
        <begin position="180"/>
        <end position="237"/>
    </location>
</feature>
<evidence type="ECO:0000256" key="5">
    <source>
        <dbReference type="ARBA" id="ARBA00023065"/>
    </source>
</evidence>
<keyword evidence="6" id="KW-0472">Membrane</keyword>
<evidence type="ECO:0000313" key="14">
    <source>
        <dbReference type="Proteomes" id="UP000294683"/>
    </source>
</evidence>
<dbReference type="Pfam" id="PF17287">
    <property type="entry name" value="POTRA_3"/>
    <property type="match status" value="1"/>
</dbReference>